<dbReference type="AlphaFoldDB" id="L2GLD7"/>
<sequence length="502" mass="58238">MVFERWRMQSKNTQDVLEVLKNRLESASYEEDRIETLQKLYSYSISNPNDVLDLCFDAIVKSIEMTDIKSQQAMILHALYTSSYSELMLEKFVSKNEYSQVVLRCDVHFISRIIRTINSNTLYSFLSEENSITTVLMSFIKNGYFKEFCSFVGKNTTLKETLVFEGAFEELMKIYTFEKRIMAREERIHSSRMCLVSLLDGSAKNQQYFFDSDLVQSITKEPIADDIEMLQMLLNPELKNYAICQKGLMQCGVLETAMQLKAYGIIYSLIDSNEENFKTFIENHLCLESLIEECDNSVEAFKIVELLARYTYFPIAHDHSFRINTLLCILGCSFADLNYLIVDAVQKDKLNMDHLIYLLFTQSTISSIRQYLNYAEYEEPLGSMCILIYLSFSIQLDLSPHQLIAKLKYLRLYFLNNKVTLDSINESVTSTIDQYIQQFGCTFERKEYSLPSKKDAEQNTSAPTINSVTESKSVIVEGVNNRIKSLFSKFTKKDQEKQNYDL</sequence>
<evidence type="ECO:0000313" key="2">
    <source>
        <dbReference type="Proteomes" id="UP000011082"/>
    </source>
</evidence>
<keyword evidence="2" id="KW-1185">Reference proteome</keyword>
<dbReference type="InParanoid" id="L2GLD7"/>
<dbReference type="GeneID" id="19882037"/>
<dbReference type="VEuPathDB" id="MicrosporidiaDB:VICG_01326"/>
<dbReference type="HOGENOM" id="CLU_540895_0_0_1"/>
<gene>
    <name evidence="1" type="ORF">VICG_01326</name>
</gene>
<proteinExistence type="predicted"/>
<dbReference type="STRING" id="993615.L2GLD7"/>
<dbReference type="OMA" id="INCWANG"/>
<evidence type="ECO:0000313" key="1">
    <source>
        <dbReference type="EMBL" id="ELA41693.1"/>
    </source>
</evidence>
<dbReference type="RefSeq" id="XP_007604772.1">
    <property type="nucleotide sequence ID" value="XM_007604710.1"/>
</dbReference>
<accession>L2GLD7</accession>
<organism evidence="1 2">
    <name type="scientific">Vittaforma corneae (strain ATCC 50505)</name>
    <name type="common">Microsporidian parasite</name>
    <name type="synonym">Nosema corneum</name>
    <dbReference type="NCBI Taxonomy" id="993615"/>
    <lineage>
        <taxon>Eukaryota</taxon>
        <taxon>Fungi</taxon>
        <taxon>Fungi incertae sedis</taxon>
        <taxon>Microsporidia</taxon>
        <taxon>Nosematidae</taxon>
        <taxon>Vittaforma</taxon>
    </lineage>
</organism>
<dbReference type="Gene3D" id="1.25.10.10">
    <property type="entry name" value="Leucine-rich Repeat Variant"/>
    <property type="match status" value="1"/>
</dbReference>
<dbReference type="EMBL" id="JH370140">
    <property type="protein sequence ID" value="ELA41693.1"/>
    <property type="molecule type" value="Genomic_DNA"/>
</dbReference>
<dbReference type="OrthoDB" id="2189189at2759"/>
<protein>
    <submittedName>
        <fullName evidence="1">Uncharacterized protein</fullName>
    </submittedName>
</protein>
<name>L2GLD7_VITCO</name>
<reference evidence="2" key="1">
    <citation type="submission" date="2011-05" db="EMBL/GenBank/DDBJ databases">
        <title>The genome sequence of Vittaforma corneae strain ATCC 50505.</title>
        <authorList>
            <consortium name="The Broad Institute Genome Sequencing Platform"/>
            <person name="Cuomo C."/>
            <person name="Didier E."/>
            <person name="Bowers L."/>
            <person name="Young S.K."/>
            <person name="Zeng Q."/>
            <person name="Gargeya S."/>
            <person name="Fitzgerald M."/>
            <person name="Haas B."/>
            <person name="Abouelleil A."/>
            <person name="Alvarado L."/>
            <person name="Arachchi H.M."/>
            <person name="Berlin A."/>
            <person name="Chapman S.B."/>
            <person name="Gearin G."/>
            <person name="Goldberg J."/>
            <person name="Griggs A."/>
            <person name="Gujja S."/>
            <person name="Hansen M."/>
            <person name="Heiman D."/>
            <person name="Howarth C."/>
            <person name="Larimer J."/>
            <person name="Lui A."/>
            <person name="MacDonald P.J.P."/>
            <person name="McCowen C."/>
            <person name="Montmayeur A."/>
            <person name="Murphy C."/>
            <person name="Neiman D."/>
            <person name="Pearson M."/>
            <person name="Priest M."/>
            <person name="Roberts A."/>
            <person name="Saif S."/>
            <person name="Shea T."/>
            <person name="Sisk P."/>
            <person name="Stolte C."/>
            <person name="Sykes S."/>
            <person name="Wortman J."/>
            <person name="Nusbaum C."/>
            <person name="Birren B."/>
        </authorList>
    </citation>
    <scope>NUCLEOTIDE SEQUENCE [LARGE SCALE GENOMIC DNA]</scope>
    <source>
        <strain evidence="2">ATCC 50505</strain>
    </source>
</reference>
<dbReference type="InterPro" id="IPR011989">
    <property type="entry name" value="ARM-like"/>
</dbReference>
<dbReference type="Proteomes" id="UP000011082">
    <property type="component" value="Unassembled WGS sequence"/>
</dbReference>